<dbReference type="Proteomes" id="UP000012101">
    <property type="component" value="Unassembled WGS sequence"/>
</dbReference>
<protein>
    <submittedName>
        <fullName evidence="1">Uncharacterized protein</fullName>
    </submittedName>
</protein>
<organism evidence="1 2">
    <name type="scientific">Leptospira weilii str. 2006001855</name>
    <dbReference type="NCBI Taxonomy" id="996804"/>
    <lineage>
        <taxon>Bacteria</taxon>
        <taxon>Pseudomonadati</taxon>
        <taxon>Spirochaetota</taxon>
        <taxon>Spirochaetia</taxon>
        <taxon>Leptospirales</taxon>
        <taxon>Leptospiraceae</taxon>
        <taxon>Leptospira</taxon>
    </lineage>
</organism>
<dbReference type="AlphaFoldDB" id="M6FLV0"/>
<dbReference type="EMBL" id="AFJM02000027">
    <property type="protein sequence ID" value="EMM73753.1"/>
    <property type="molecule type" value="Genomic_DNA"/>
</dbReference>
<sequence length="53" mass="6366">MLSFVDFDTFEFLLEDFLASLGKKIQIRIWSISNFTLVRTDFFQGFRTNLSYF</sequence>
<proteinExistence type="predicted"/>
<reference evidence="1 2" key="1">
    <citation type="submission" date="2013-01" db="EMBL/GenBank/DDBJ databases">
        <authorList>
            <person name="Harkins D.M."/>
            <person name="Durkin A.S."/>
            <person name="Brinkac L.M."/>
            <person name="Haft D.H."/>
            <person name="Selengut J.D."/>
            <person name="Sanka R."/>
            <person name="DePew J."/>
            <person name="Purushe J."/>
            <person name="Hospenthal D.R."/>
            <person name="Murray C.K."/>
            <person name="Pimentel G."/>
            <person name="Wasfy M."/>
            <person name="Vinetz J.M."/>
            <person name="Sutton G.G."/>
            <person name="Nierman W.C."/>
            <person name="Fouts D.E."/>
        </authorList>
    </citation>
    <scope>NUCLEOTIDE SEQUENCE [LARGE SCALE GENOMIC DNA]</scope>
    <source>
        <strain evidence="1 2">2006001855</strain>
    </source>
</reference>
<evidence type="ECO:0000313" key="1">
    <source>
        <dbReference type="EMBL" id="EMM73753.1"/>
    </source>
</evidence>
<evidence type="ECO:0000313" key="2">
    <source>
        <dbReference type="Proteomes" id="UP000012101"/>
    </source>
</evidence>
<name>M6FLV0_9LEPT</name>
<accession>M6FLV0</accession>
<gene>
    <name evidence="1" type="ORF">LEP1GSC038_3458</name>
</gene>
<comment type="caution">
    <text evidence="1">The sequence shown here is derived from an EMBL/GenBank/DDBJ whole genome shotgun (WGS) entry which is preliminary data.</text>
</comment>